<evidence type="ECO:0000256" key="2">
    <source>
        <dbReference type="ARBA" id="ARBA00006370"/>
    </source>
</evidence>
<comment type="similarity">
    <text evidence="2">Belongs to the NPC2 family.</text>
</comment>
<dbReference type="OrthoDB" id="6489465at2759"/>
<dbReference type="PANTHER" id="PTHR11306:SF68">
    <property type="entry name" value="NPC INTRACELLULAR CHOLESTEROL TRANSPORTER 2"/>
    <property type="match status" value="1"/>
</dbReference>
<evidence type="ECO:0000256" key="3">
    <source>
        <dbReference type="ARBA" id="ARBA00022525"/>
    </source>
</evidence>
<dbReference type="PANTHER" id="PTHR11306">
    <property type="entry name" value="NIEMANN PICK TYPE C2 PROTEIN NPC2-RELATED"/>
    <property type="match status" value="1"/>
</dbReference>
<sequence length="145" mass="15727">MLKLVYLTLIISAVSANIDFKDCGNSEMIKIEINGCSGSPCVIHKGVETLFTFTYKANQASVKAIWNLHAIVGGQDIDMATMVPGFDPNGCHTTPCPIAKGEVKKLVYKSTIPEYVPNVDTLFKPRLIGDNGDLFCATFEAILKA</sequence>
<dbReference type="InterPro" id="IPR014756">
    <property type="entry name" value="Ig_E-set"/>
</dbReference>
<dbReference type="GO" id="GO:0015918">
    <property type="term" value="P:sterol transport"/>
    <property type="evidence" value="ECO:0007669"/>
    <property type="project" value="InterPro"/>
</dbReference>
<accession>A0A7R9L098</accession>
<keyword evidence="7" id="KW-1185">Reference proteome</keyword>
<feature type="chain" id="PRO_5035591951" description="MD-2-related lipid-recognition domain-containing protein" evidence="4">
    <location>
        <begin position="17"/>
        <end position="145"/>
    </location>
</feature>
<gene>
    <name evidence="6" type="ORF">OSB1V03_LOCUS13054</name>
</gene>
<evidence type="ECO:0000313" key="6">
    <source>
        <dbReference type="EMBL" id="CAD7632652.1"/>
    </source>
</evidence>
<dbReference type="SUPFAM" id="SSF81296">
    <property type="entry name" value="E set domains"/>
    <property type="match status" value="1"/>
</dbReference>
<keyword evidence="3" id="KW-0964">Secreted</keyword>
<dbReference type="GO" id="GO:0005576">
    <property type="term" value="C:extracellular region"/>
    <property type="evidence" value="ECO:0007669"/>
    <property type="project" value="UniProtKB-SubCell"/>
</dbReference>
<dbReference type="InterPro" id="IPR003172">
    <property type="entry name" value="ML_dom"/>
</dbReference>
<protein>
    <recommendedName>
        <fullName evidence="5">MD-2-related lipid-recognition domain-containing protein</fullName>
    </recommendedName>
</protein>
<evidence type="ECO:0000259" key="5">
    <source>
        <dbReference type="SMART" id="SM00737"/>
    </source>
</evidence>
<dbReference type="GO" id="GO:0032934">
    <property type="term" value="F:sterol binding"/>
    <property type="evidence" value="ECO:0007669"/>
    <property type="project" value="InterPro"/>
</dbReference>
<evidence type="ECO:0000313" key="7">
    <source>
        <dbReference type="Proteomes" id="UP000759131"/>
    </source>
</evidence>
<dbReference type="InterPro" id="IPR039670">
    <property type="entry name" value="NPC2-like"/>
</dbReference>
<dbReference type="EMBL" id="OC865904">
    <property type="protein sequence ID" value="CAD7632652.1"/>
    <property type="molecule type" value="Genomic_DNA"/>
</dbReference>
<proteinExistence type="inferred from homology"/>
<evidence type="ECO:0000256" key="4">
    <source>
        <dbReference type="SAM" id="SignalP"/>
    </source>
</evidence>
<dbReference type="Proteomes" id="UP000759131">
    <property type="component" value="Unassembled WGS sequence"/>
</dbReference>
<dbReference type="SMART" id="SM00737">
    <property type="entry name" value="ML"/>
    <property type="match status" value="1"/>
</dbReference>
<feature type="signal peptide" evidence="4">
    <location>
        <begin position="1"/>
        <end position="16"/>
    </location>
</feature>
<dbReference type="Gene3D" id="2.60.40.770">
    <property type="match status" value="1"/>
</dbReference>
<dbReference type="AlphaFoldDB" id="A0A7R9L098"/>
<name>A0A7R9L098_9ACAR</name>
<keyword evidence="4" id="KW-0732">Signal</keyword>
<comment type="subcellular location">
    <subcellularLocation>
        <location evidence="1">Secreted</location>
    </subcellularLocation>
</comment>
<dbReference type="Pfam" id="PF02221">
    <property type="entry name" value="E1_DerP2_DerF2"/>
    <property type="match status" value="1"/>
</dbReference>
<dbReference type="FunFam" id="2.60.40.770:FF:000001">
    <property type="entry name" value="NPC intracellular cholesterol transporter 2"/>
    <property type="match status" value="1"/>
</dbReference>
<dbReference type="EMBL" id="CAJPIZ010011329">
    <property type="protein sequence ID" value="CAG2113082.1"/>
    <property type="molecule type" value="Genomic_DNA"/>
</dbReference>
<evidence type="ECO:0000256" key="1">
    <source>
        <dbReference type="ARBA" id="ARBA00004613"/>
    </source>
</evidence>
<organism evidence="6">
    <name type="scientific">Medioppia subpectinata</name>
    <dbReference type="NCBI Taxonomy" id="1979941"/>
    <lineage>
        <taxon>Eukaryota</taxon>
        <taxon>Metazoa</taxon>
        <taxon>Ecdysozoa</taxon>
        <taxon>Arthropoda</taxon>
        <taxon>Chelicerata</taxon>
        <taxon>Arachnida</taxon>
        <taxon>Acari</taxon>
        <taxon>Acariformes</taxon>
        <taxon>Sarcoptiformes</taxon>
        <taxon>Oribatida</taxon>
        <taxon>Brachypylina</taxon>
        <taxon>Oppioidea</taxon>
        <taxon>Oppiidae</taxon>
        <taxon>Medioppia</taxon>
    </lineage>
</organism>
<reference evidence="6" key="1">
    <citation type="submission" date="2020-11" db="EMBL/GenBank/DDBJ databases">
        <authorList>
            <person name="Tran Van P."/>
        </authorList>
    </citation>
    <scope>NUCLEOTIDE SEQUENCE</scope>
</reference>
<feature type="domain" description="MD-2-related lipid-recognition" evidence="5">
    <location>
        <begin position="20"/>
        <end position="141"/>
    </location>
</feature>